<comment type="caution">
    <text evidence="11">The sequence shown here is derived from an EMBL/GenBank/DDBJ whole genome shotgun (WGS) entry which is preliminary data.</text>
</comment>
<feature type="domain" description="Major facilitator superfamily (MFS) profile" evidence="10">
    <location>
        <begin position="11"/>
        <end position="475"/>
    </location>
</feature>
<dbReference type="Pfam" id="PF00083">
    <property type="entry name" value="Sugar_tr"/>
    <property type="match status" value="1"/>
</dbReference>
<dbReference type="Proteomes" id="UP001610563">
    <property type="component" value="Unassembled WGS sequence"/>
</dbReference>
<evidence type="ECO:0000256" key="1">
    <source>
        <dbReference type="ARBA" id="ARBA00004141"/>
    </source>
</evidence>
<keyword evidence="9" id="KW-0732">Signal</keyword>
<gene>
    <name evidence="11" type="ORF">BJX66DRAFT_351634</name>
</gene>
<dbReference type="InterPro" id="IPR036259">
    <property type="entry name" value="MFS_trans_sf"/>
</dbReference>
<dbReference type="Gene3D" id="1.20.1250.20">
    <property type="entry name" value="MFS general substrate transporter like domains"/>
    <property type="match status" value="1"/>
</dbReference>
<feature type="transmembrane region" description="Helical" evidence="8">
    <location>
        <begin position="186"/>
        <end position="203"/>
    </location>
</feature>
<feature type="transmembrane region" description="Helical" evidence="8">
    <location>
        <begin position="114"/>
        <end position="135"/>
    </location>
</feature>
<dbReference type="PROSITE" id="PS00216">
    <property type="entry name" value="SUGAR_TRANSPORT_1"/>
    <property type="match status" value="1"/>
</dbReference>
<feature type="chain" id="PRO_5047208444" evidence="9">
    <location>
        <begin position="24"/>
        <end position="487"/>
    </location>
</feature>
<evidence type="ECO:0000256" key="4">
    <source>
        <dbReference type="ARBA" id="ARBA00022692"/>
    </source>
</evidence>
<comment type="subcellular location">
    <subcellularLocation>
        <location evidence="1">Membrane</location>
        <topology evidence="1">Multi-pass membrane protein</topology>
    </subcellularLocation>
</comment>
<evidence type="ECO:0000256" key="6">
    <source>
        <dbReference type="ARBA" id="ARBA00023136"/>
    </source>
</evidence>
<evidence type="ECO:0000256" key="7">
    <source>
        <dbReference type="RuleBase" id="RU003346"/>
    </source>
</evidence>
<dbReference type="InterPro" id="IPR003663">
    <property type="entry name" value="Sugar/inositol_transpt"/>
</dbReference>
<organism evidence="11 12">
    <name type="scientific">Aspergillus keveii</name>
    <dbReference type="NCBI Taxonomy" id="714993"/>
    <lineage>
        <taxon>Eukaryota</taxon>
        <taxon>Fungi</taxon>
        <taxon>Dikarya</taxon>
        <taxon>Ascomycota</taxon>
        <taxon>Pezizomycotina</taxon>
        <taxon>Eurotiomycetes</taxon>
        <taxon>Eurotiomycetidae</taxon>
        <taxon>Eurotiales</taxon>
        <taxon>Aspergillaceae</taxon>
        <taxon>Aspergillus</taxon>
        <taxon>Aspergillus subgen. Nidulantes</taxon>
    </lineage>
</organism>
<feature type="transmembrane region" description="Helical" evidence="8">
    <location>
        <begin position="313"/>
        <end position="335"/>
    </location>
</feature>
<dbReference type="EMBL" id="JBFTWV010000054">
    <property type="protein sequence ID" value="KAL2793702.1"/>
    <property type="molecule type" value="Genomic_DNA"/>
</dbReference>
<keyword evidence="6 8" id="KW-0472">Membrane</keyword>
<accession>A0ABR4G3U1</accession>
<dbReference type="PROSITE" id="PS50850">
    <property type="entry name" value="MFS"/>
    <property type="match status" value="1"/>
</dbReference>
<protein>
    <submittedName>
        <fullName evidence="11">General substrate transporter</fullName>
    </submittedName>
</protein>
<proteinExistence type="inferred from homology"/>
<evidence type="ECO:0000313" key="12">
    <source>
        <dbReference type="Proteomes" id="UP001610563"/>
    </source>
</evidence>
<evidence type="ECO:0000256" key="8">
    <source>
        <dbReference type="SAM" id="Phobius"/>
    </source>
</evidence>
<feature type="transmembrane region" description="Helical" evidence="8">
    <location>
        <begin position="382"/>
        <end position="402"/>
    </location>
</feature>
<feature type="transmembrane region" description="Helical" evidence="8">
    <location>
        <begin position="275"/>
        <end position="293"/>
    </location>
</feature>
<dbReference type="PANTHER" id="PTHR48022:SF8">
    <property type="entry name" value="MAJOR FACILITATOR SUPERFAMILY (MFS) PROFILE DOMAIN-CONTAINING PROTEIN-RELATED"/>
    <property type="match status" value="1"/>
</dbReference>
<feature type="transmembrane region" description="Helical" evidence="8">
    <location>
        <begin position="89"/>
        <end position="108"/>
    </location>
</feature>
<keyword evidence="5 8" id="KW-1133">Transmembrane helix</keyword>
<reference evidence="11 12" key="1">
    <citation type="submission" date="2024-07" db="EMBL/GenBank/DDBJ databases">
        <title>Section-level genome sequencing and comparative genomics of Aspergillus sections Usti and Cavernicolus.</title>
        <authorList>
            <consortium name="Lawrence Berkeley National Laboratory"/>
            <person name="Nybo J.L."/>
            <person name="Vesth T.C."/>
            <person name="Theobald S."/>
            <person name="Frisvad J.C."/>
            <person name="Larsen T.O."/>
            <person name="Kjaerboelling I."/>
            <person name="Rothschild-Mancinelli K."/>
            <person name="Lyhne E.K."/>
            <person name="Kogle M.E."/>
            <person name="Barry K."/>
            <person name="Clum A."/>
            <person name="Na H."/>
            <person name="Ledsgaard L."/>
            <person name="Lin J."/>
            <person name="Lipzen A."/>
            <person name="Kuo A."/>
            <person name="Riley R."/>
            <person name="Mondo S."/>
            <person name="Labutti K."/>
            <person name="Haridas S."/>
            <person name="Pangalinan J."/>
            <person name="Salamov A.A."/>
            <person name="Simmons B.A."/>
            <person name="Magnuson J.K."/>
            <person name="Chen J."/>
            <person name="Drula E."/>
            <person name="Henrissat B."/>
            <person name="Wiebenga A."/>
            <person name="Lubbers R.J."/>
            <person name="Gomes A.C."/>
            <person name="Makela M.R."/>
            <person name="Stajich J."/>
            <person name="Grigoriev I.V."/>
            <person name="Mortensen U.H."/>
            <person name="De Vries R.P."/>
            <person name="Baker S.E."/>
            <person name="Andersen M.R."/>
        </authorList>
    </citation>
    <scope>NUCLEOTIDE SEQUENCE [LARGE SCALE GENOMIC DNA]</scope>
    <source>
        <strain evidence="11 12">CBS 209.92</strain>
    </source>
</reference>
<dbReference type="PROSITE" id="PS00217">
    <property type="entry name" value="SUGAR_TRANSPORT_2"/>
    <property type="match status" value="1"/>
</dbReference>
<keyword evidence="4 8" id="KW-0812">Transmembrane</keyword>
<dbReference type="PRINTS" id="PR00171">
    <property type="entry name" value="SUGRTRNSPORT"/>
</dbReference>
<name>A0ABR4G3U1_9EURO</name>
<comment type="similarity">
    <text evidence="2 7">Belongs to the major facilitator superfamily. Sugar transporter (TC 2.A.1.1) family.</text>
</comment>
<dbReference type="PANTHER" id="PTHR48022">
    <property type="entry name" value="PLASTIDIC GLUCOSE TRANSPORTER 4"/>
    <property type="match status" value="1"/>
</dbReference>
<dbReference type="InterPro" id="IPR005828">
    <property type="entry name" value="MFS_sugar_transport-like"/>
</dbReference>
<feature type="transmembrane region" description="Helical" evidence="8">
    <location>
        <begin position="453"/>
        <end position="471"/>
    </location>
</feature>
<dbReference type="SUPFAM" id="SSF103473">
    <property type="entry name" value="MFS general substrate transporter"/>
    <property type="match status" value="1"/>
</dbReference>
<sequence>MVYVSSPLVCATLSFGLLGAAKGLDEGLIATTASLPSFIHEYDLQSSSVGSAEAANRLSMIVSSVHLGSLPGAWIAYLSSDRIGPLWTLRQLCLLWVIGVTIVIRSAGSSATLIAGRFVMGMGIGQASIVGPTYLAEVASARHRGLLVGMFSASEYIGIVLGYFAGYGASVHQSDHKSQQWILPQSSHFILAGLLLIVSIGCVDSPRYLCKIQRPDQAAHTLGRLRRLSSHDSEIVREIQSTRAQLDVDQIDQERSRFLLPWKLLFEKAANRSRMLFLLSAQLLSQWSGTNAITTYAPKFFALLGISRNSEELLTTGIFGIVKLVAALACSIFFIDRIGRKRTLVSGIGIQFITLLYISIYLTVASTKQSSALCGDLHRASIGAIVCVYLTGIGYAFGWNCVQYILNAEILPSPVRTLGTSILMCIHYANRFALTKSVPSMMLDDALQPKGTFWFFTAVAFLGLLWAVLLLPETSNKQLEESSELLG</sequence>
<feature type="signal peptide" evidence="9">
    <location>
        <begin position="1"/>
        <end position="23"/>
    </location>
</feature>
<dbReference type="NCBIfam" id="TIGR00879">
    <property type="entry name" value="SP"/>
    <property type="match status" value="1"/>
</dbReference>
<feature type="transmembrane region" description="Helical" evidence="8">
    <location>
        <begin position="344"/>
        <end position="362"/>
    </location>
</feature>
<evidence type="ECO:0000256" key="5">
    <source>
        <dbReference type="ARBA" id="ARBA00022989"/>
    </source>
</evidence>
<keyword evidence="3 7" id="KW-0813">Transport</keyword>
<dbReference type="InterPro" id="IPR005829">
    <property type="entry name" value="Sugar_transporter_CS"/>
</dbReference>
<evidence type="ECO:0000256" key="2">
    <source>
        <dbReference type="ARBA" id="ARBA00010992"/>
    </source>
</evidence>
<evidence type="ECO:0000313" key="11">
    <source>
        <dbReference type="EMBL" id="KAL2793702.1"/>
    </source>
</evidence>
<feature type="non-terminal residue" evidence="11">
    <location>
        <position position="1"/>
    </location>
</feature>
<feature type="transmembrane region" description="Helical" evidence="8">
    <location>
        <begin position="147"/>
        <end position="166"/>
    </location>
</feature>
<keyword evidence="12" id="KW-1185">Reference proteome</keyword>
<evidence type="ECO:0000256" key="9">
    <source>
        <dbReference type="SAM" id="SignalP"/>
    </source>
</evidence>
<evidence type="ECO:0000259" key="10">
    <source>
        <dbReference type="PROSITE" id="PS50850"/>
    </source>
</evidence>
<dbReference type="InterPro" id="IPR020846">
    <property type="entry name" value="MFS_dom"/>
</dbReference>
<dbReference type="InterPro" id="IPR050360">
    <property type="entry name" value="MFS_Sugar_Transporters"/>
</dbReference>
<evidence type="ECO:0000256" key="3">
    <source>
        <dbReference type="ARBA" id="ARBA00022448"/>
    </source>
</evidence>